<keyword evidence="1" id="KW-0472">Membrane</keyword>
<accession>A0A4V3H4N7</accession>
<protein>
    <submittedName>
        <fullName evidence="2">Uncharacterized protein (DUF58 family)</fullName>
    </submittedName>
</protein>
<comment type="caution">
    <text evidence="2">The sequence shown here is derived from an EMBL/GenBank/DDBJ whole genome shotgun (WGS) entry which is preliminary data.</text>
</comment>
<dbReference type="PANTHER" id="PTHR34351">
    <property type="entry name" value="SLR1927 PROTEIN-RELATED"/>
    <property type="match status" value="1"/>
</dbReference>
<dbReference type="PANTHER" id="PTHR34351:SF1">
    <property type="entry name" value="SLR1927 PROTEIN"/>
    <property type="match status" value="1"/>
</dbReference>
<dbReference type="Proteomes" id="UP000294914">
    <property type="component" value="Unassembled WGS sequence"/>
</dbReference>
<sequence>MRTTSLIRRFNLARFFQGDAPSPAPWRLNRRNVYILPTRQGIFFGVTLAVILLGAINYSNSLGYFLTFLLGSIALVGLLHTYRNLLQLQLRVATINPAFAGGEVSVPVVLENPGPTPRYRLAIAFADQPPVICELPPGRHTTVTLHKPAGMRGWQPVGRFTLGSTFPLGLFRAWSHVVPDEQYLVYPAPATGAGLPQASRYMASLLGDQGVGSDDFAGLRGYRGGDSLKHIHWKALAREQGLLTKQFGGDRSERLWLDWRMLAGMDPESRLSRLCRWVLEAEQQGLEYGLWLPDQILEPGHGPQHRQQCLRALALFG</sequence>
<evidence type="ECO:0000313" key="2">
    <source>
        <dbReference type="EMBL" id="TDY03875.1"/>
    </source>
</evidence>
<gene>
    <name evidence="2" type="ORF">EDC23_0246</name>
</gene>
<name>A0A4V3H4N7_9GAMM</name>
<feature type="transmembrane region" description="Helical" evidence="1">
    <location>
        <begin position="33"/>
        <end position="56"/>
    </location>
</feature>
<keyword evidence="1" id="KW-0812">Transmembrane</keyword>
<feature type="transmembrane region" description="Helical" evidence="1">
    <location>
        <begin position="62"/>
        <end position="82"/>
    </location>
</feature>
<organism evidence="2 3">
    <name type="scientific">Thiohalophilus thiocyanatoxydans</name>
    <dbReference type="NCBI Taxonomy" id="381308"/>
    <lineage>
        <taxon>Bacteria</taxon>
        <taxon>Pseudomonadati</taxon>
        <taxon>Pseudomonadota</taxon>
        <taxon>Gammaproteobacteria</taxon>
        <taxon>Thiohalomonadales</taxon>
        <taxon>Thiohalophilaceae</taxon>
        <taxon>Thiohalophilus</taxon>
    </lineage>
</organism>
<dbReference type="EMBL" id="SOQX01000001">
    <property type="protein sequence ID" value="TDY03875.1"/>
    <property type="molecule type" value="Genomic_DNA"/>
</dbReference>
<reference evidence="2 3" key="1">
    <citation type="submission" date="2019-03" db="EMBL/GenBank/DDBJ databases">
        <title>Genomic Encyclopedia of Type Strains, Phase IV (KMG-IV): sequencing the most valuable type-strain genomes for metagenomic binning, comparative biology and taxonomic classification.</title>
        <authorList>
            <person name="Goeker M."/>
        </authorList>
    </citation>
    <scope>NUCLEOTIDE SEQUENCE [LARGE SCALE GENOMIC DNA]</scope>
    <source>
        <strain evidence="2 3">DSM 16326</strain>
    </source>
</reference>
<keyword evidence="1" id="KW-1133">Transmembrane helix</keyword>
<dbReference type="AlphaFoldDB" id="A0A4V3H4N7"/>
<dbReference type="RefSeq" id="WP_166668737.1">
    <property type="nucleotide sequence ID" value="NZ_SOQX01000001.1"/>
</dbReference>
<evidence type="ECO:0000256" key="1">
    <source>
        <dbReference type="SAM" id="Phobius"/>
    </source>
</evidence>
<keyword evidence="3" id="KW-1185">Reference proteome</keyword>
<proteinExistence type="predicted"/>
<evidence type="ECO:0000313" key="3">
    <source>
        <dbReference type="Proteomes" id="UP000294914"/>
    </source>
</evidence>